<protein>
    <submittedName>
        <fullName evidence="2">Uncharacterized protein</fullName>
    </submittedName>
</protein>
<organism evidence="2 3">
    <name type="scientific">Acrocarpospora corrugata</name>
    <dbReference type="NCBI Taxonomy" id="35763"/>
    <lineage>
        <taxon>Bacteria</taxon>
        <taxon>Bacillati</taxon>
        <taxon>Actinomycetota</taxon>
        <taxon>Actinomycetes</taxon>
        <taxon>Streptosporangiales</taxon>
        <taxon>Streptosporangiaceae</taxon>
        <taxon>Acrocarpospora</taxon>
    </lineage>
</organism>
<dbReference type="AlphaFoldDB" id="A0A5M3W5D4"/>
<evidence type="ECO:0000313" key="3">
    <source>
        <dbReference type="Proteomes" id="UP000334990"/>
    </source>
</evidence>
<dbReference type="EMBL" id="BLAD01000069">
    <property type="protein sequence ID" value="GES03460.1"/>
    <property type="molecule type" value="Genomic_DNA"/>
</dbReference>
<dbReference type="Proteomes" id="UP000334990">
    <property type="component" value="Unassembled WGS sequence"/>
</dbReference>
<reference evidence="2 3" key="1">
    <citation type="submission" date="2019-10" db="EMBL/GenBank/DDBJ databases">
        <title>Whole genome shotgun sequence of Acrocarpospora corrugata NBRC 13972.</title>
        <authorList>
            <person name="Ichikawa N."/>
            <person name="Kimura A."/>
            <person name="Kitahashi Y."/>
            <person name="Komaki H."/>
            <person name="Oguchi A."/>
        </authorList>
    </citation>
    <scope>NUCLEOTIDE SEQUENCE [LARGE SCALE GENOMIC DNA]</scope>
    <source>
        <strain evidence="2 3">NBRC 13972</strain>
    </source>
</reference>
<feature type="compositionally biased region" description="Low complexity" evidence="1">
    <location>
        <begin position="17"/>
        <end position="29"/>
    </location>
</feature>
<feature type="region of interest" description="Disordered" evidence="1">
    <location>
        <begin position="1"/>
        <end position="40"/>
    </location>
</feature>
<comment type="caution">
    <text evidence="2">The sequence shown here is derived from an EMBL/GenBank/DDBJ whole genome shotgun (WGS) entry which is preliminary data.</text>
</comment>
<gene>
    <name evidence="2" type="ORF">Acor_55260</name>
</gene>
<sequence>MELPPSVSLAAAGGPVGPRRPCGRRPIGGSAPGAVQGQVEPQDVDRGLMIWTTEGHAMGCSQFNDAMPATSGDSYTTSVEATLHLLPGVLGLS</sequence>
<keyword evidence="3" id="KW-1185">Reference proteome</keyword>
<evidence type="ECO:0000256" key="1">
    <source>
        <dbReference type="SAM" id="MobiDB-lite"/>
    </source>
</evidence>
<name>A0A5M3W5D4_9ACTN</name>
<accession>A0A5M3W5D4</accession>
<evidence type="ECO:0000313" key="2">
    <source>
        <dbReference type="EMBL" id="GES03460.1"/>
    </source>
</evidence>
<proteinExistence type="predicted"/>